<reference evidence="1 2" key="1">
    <citation type="submission" date="2019-03" db="EMBL/GenBank/DDBJ databases">
        <title>First draft genome of Liparis tanakae, snailfish: a comprehensive survey of snailfish specific genes.</title>
        <authorList>
            <person name="Kim W."/>
            <person name="Song I."/>
            <person name="Jeong J.-H."/>
            <person name="Kim D."/>
            <person name="Kim S."/>
            <person name="Ryu S."/>
            <person name="Song J.Y."/>
            <person name="Lee S.K."/>
        </authorList>
    </citation>
    <scope>NUCLEOTIDE SEQUENCE [LARGE SCALE GENOMIC DNA]</scope>
    <source>
        <tissue evidence="1">Muscle</tissue>
    </source>
</reference>
<organism evidence="1 2">
    <name type="scientific">Liparis tanakae</name>
    <name type="common">Tanaka's snailfish</name>
    <dbReference type="NCBI Taxonomy" id="230148"/>
    <lineage>
        <taxon>Eukaryota</taxon>
        <taxon>Metazoa</taxon>
        <taxon>Chordata</taxon>
        <taxon>Craniata</taxon>
        <taxon>Vertebrata</taxon>
        <taxon>Euteleostomi</taxon>
        <taxon>Actinopterygii</taxon>
        <taxon>Neopterygii</taxon>
        <taxon>Teleostei</taxon>
        <taxon>Neoteleostei</taxon>
        <taxon>Acanthomorphata</taxon>
        <taxon>Eupercaria</taxon>
        <taxon>Perciformes</taxon>
        <taxon>Cottioidei</taxon>
        <taxon>Cottales</taxon>
        <taxon>Liparidae</taxon>
        <taxon>Liparis</taxon>
    </lineage>
</organism>
<evidence type="ECO:0000313" key="2">
    <source>
        <dbReference type="Proteomes" id="UP000314294"/>
    </source>
</evidence>
<evidence type="ECO:0000313" key="1">
    <source>
        <dbReference type="EMBL" id="TNN78184.1"/>
    </source>
</evidence>
<dbReference type="Proteomes" id="UP000314294">
    <property type="component" value="Unassembled WGS sequence"/>
</dbReference>
<accession>A0A4Z2IL30</accession>
<name>A0A4Z2IL30_9TELE</name>
<keyword evidence="2" id="KW-1185">Reference proteome</keyword>
<dbReference type="AlphaFoldDB" id="A0A4Z2IL30"/>
<sequence>MVLEESPSKGPDTGEDKVDLIKFSGRVGRSVVLCQQAVQQGTQPYLLGYEIGYHVPSVDIDGADGHNFLSVSWTQISEQHVDEYSASAFSHTDSLCCKVSRFSRKPGRLVTSSTLLLCTTSVIRFCAGKVSVNSLEALGIVGQLAADVVAVGEEAVEVGPGPLDRHPGRDDQVSHHQLPLPAAHLGLEILNVLTHQDVLQLHLKREKREELRMMISEFCSSLTALREVNKFFTVDSRPKSSAVDWRGLKCCSLLICRSRMAMRCPMMSTRPA</sequence>
<proteinExistence type="predicted"/>
<comment type="caution">
    <text evidence="1">The sequence shown here is derived from an EMBL/GenBank/DDBJ whole genome shotgun (WGS) entry which is preliminary data.</text>
</comment>
<protein>
    <submittedName>
        <fullName evidence="1">Uncharacterized protein</fullName>
    </submittedName>
</protein>
<gene>
    <name evidence="1" type="ORF">EYF80_011689</name>
</gene>
<dbReference type="EMBL" id="SRLO01000076">
    <property type="protein sequence ID" value="TNN78184.1"/>
    <property type="molecule type" value="Genomic_DNA"/>
</dbReference>